<dbReference type="RefSeq" id="XP_033604211.1">
    <property type="nucleotide sequence ID" value="XM_033746429.1"/>
</dbReference>
<sequence>MADIDEDTMELPGAVNGDIDLSDETQDFRFLNVLNFTGGTDVKIPKRGEKDFEPHKTSLQSSTLAASREAMHNALSTPRVHKPKAHQIAVYDPHSNMAHIEHTKGSYTASMGIHKAGKLWLLPEEALHLLERGDLDVRWTVHEDTHEVNDRTHESGGIPMSLQGAYAAFIGMERAEGRRLTLEMYTVYSALKRGGYTVMRSEDWSDTRPPIDTSCAPKNGTSFLLNTWLGRLFFGSSPVPSEGYAVGPLVRPGLYRSYKDIYRLLNIVSTHNPTAPPSFSLPSDIENPFRLTYNVWKPNSNFKKRAPPPPDFRICVIDARNTPVPTLSQLNDLIVTTPYDPPQKDKSLEQSMKHGHRNVVLAVVDQVNGAEREAEDVDVDEDDEPPLLSVYIARRYGELRCNFRVTGINLNRVTPINLGPIHK</sequence>
<evidence type="ECO:0000256" key="2">
    <source>
        <dbReference type="ARBA" id="ARBA00022694"/>
    </source>
</evidence>
<organism evidence="4 5">
    <name type="scientific">Pseudovirgaria hyperparasitica</name>
    <dbReference type="NCBI Taxonomy" id="470096"/>
    <lineage>
        <taxon>Eukaryota</taxon>
        <taxon>Fungi</taxon>
        <taxon>Dikarya</taxon>
        <taxon>Ascomycota</taxon>
        <taxon>Pezizomycotina</taxon>
        <taxon>Dothideomycetes</taxon>
        <taxon>Dothideomycetes incertae sedis</taxon>
        <taxon>Acrospermales</taxon>
        <taxon>Acrospermaceae</taxon>
        <taxon>Pseudovirgaria</taxon>
    </lineage>
</organism>
<dbReference type="GO" id="GO:0000379">
    <property type="term" value="P:tRNA-type intron splice site recognition and cleavage"/>
    <property type="evidence" value="ECO:0007669"/>
    <property type="project" value="TreeGrafter"/>
</dbReference>
<keyword evidence="5" id="KW-1185">Reference proteome</keyword>
<dbReference type="OrthoDB" id="408683at2759"/>
<accession>A0A6A6WI80</accession>
<protein>
    <recommendedName>
        <fullName evidence="3">tRNA-splicing endonuclease subunit Sen54 N-terminal domain-containing protein</fullName>
    </recommendedName>
</protein>
<reference evidence="4" key="1">
    <citation type="journal article" date="2020" name="Stud. Mycol.">
        <title>101 Dothideomycetes genomes: a test case for predicting lifestyles and emergence of pathogens.</title>
        <authorList>
            <person name="Haridas S."/>
            <person name="Albert R."/>
            <person name="Binder M."/>
            <person name="Bloem J."/>
            <person name="Labutti K."/>
            <person name="Salamov A."/>
            <person name="Andreopoulos B."/>
            <person name="Baker S."/>
            <person name="Barry K."/>
            <person name="Bills G."/>
            <person name="Bluhm B."/>
            <person name="Cannon C."/>
            <person name="Castanera R."/>
            <person name="Culley D."/>
            <person name="Daum C."/>
            <person name="Ezra D."/>
            <person name="Gonzalez J."/>
            <person name="Henrissat B."/>
            <person name="Kuo A."/>
            <person name="Liang C."/>
            <person name="Lipzen A."/>
            <person name="Lutzoni F."/>
            <person name="Magnuson J."/>
            <person name="Mondo S."/>
            <person name="Nolan M."/>
            <person name="Ohm R."/>
            <person name="Pangilinan J."/>
            <person name="Park H.-J."/>
            <person name="Ramirez L."/>
            <person name="Alfaro M."/>
            <person name="Sun H."/>
            <person name="Tritt A."/>
            <person name="Yoshinaga Y."/>
            <person name="Zwiers L.-H."/>
            <person name="Turgeon B."/>
            <person name="Goodwin S."/>
            <person name="Spatafora J."/>
            <person name="Crous P."/>
            <person name="Grigoriev I."/>
        </authorList>
    </citation>
    <scope>NUCLEOTIDE SEQUENCE</scope>
    <source>
        <strain evidence="4">CBS 121739</strain>
    </source>
</reference>
<dbReference type="GO" id="GO:0000214">
    <property type="term" value="C:tRNA-intron endonuclease complex"/>
    <property type="evidence" value="ECO:0007669"/>
    <property type="project" value="TreeGrafter"/>
</dbReference>
<dbReference type="EMBL" id="ML996566">
    <property type="protein sequence ID" value="KAF2761760.1"/>
    <property type="molecule type" value="Genomic_DNA"/>
</dbReference>
<proteinExistence type="inferred from homology"/>
<dbReference type="Pfam" id="PF12928">
    <property type="entry name" value="tRNA_int_end_N2"/>
    <property type="match status" value="1"/>
</dbReference>
<dbReference type="PANTHER" id="PTHR21027:SF1">
    <property type="entry name" value="TRNA-SPLICING ENDONUCLEASE SUBUNIT SEN54"/>
    <property type="match status" value="1"/>
</dbReference>
<dbReference type="GeneID" id="54487483"/>
<dbReference type="InterPro" id="IPR024336">
    <property type="entry name" value="tRNA_splic_suSen54_N"/>
</dbReference>
<dbReference type="PANTHER" id="PTHR21027">
    <property type="entry name" value="TRNA-SPLICING ENDONUCLEASE SUBUNIT SEN54"/>
    <property type="match status" value="1"/>
</dbReference>
<dbReference type="Proteomes" id="UP000799437">
    <property type="component" value="Unassembled WGS sequence"/>
</dbReference>
<dbReference type="AlphaFoldDB" id="A0A6A6WI80"/>
<name>A0A6A6WI80_9PEZI</name>
<dbReference type="InterPro" id="IPR024337">
    <property type="entry name" value="tRNA_splic_suSen54"/>
</dbReference>
<keyword evidence="2" id="KW-0819">tRNA processing</keyword>
<evidence type="ECO:0000313" key="5">
    <source>
        <dbReference type="Proteomes" id="UP000799437"/>
    </source>
</evidence>
<gene>
    <name evidence="4" type="ORF">EJ05DRAFT_496659</name>
</gene>
<evidence type="ECO:0000313" key="4">
    <source>
        <dbReference type="EMBL" id="KAF2761760.1"/>
    </source>
</evidence>
<evidence type="ECO:0000256" key="1">
    <source>
        <dbReference type="ARBA" id="ARBA00005736"/>
    </source>
</evidence>
<comment type="similarity">
    <text evidence="1">Belongs to the SEN54 family.</text>
</comment>
<evidence type="ECO:0000259" key="3">
    <source>
        <dbReference type="Pfam" id="PF12928"/>
    </source>
</evidence>
<feature type="domain" description="tRNA-splicing endonuclease subunit Sen54 N-terminal" evidence="3">
    <location>
        <begin position="72"/>
        <end position="139"/>
    </location>
</feature>